<accession>A0A6C0AV77</accession>
<evidence type="ECO:0000313" key="1">
    <source>
        <dbReference type="EMBL" id="QHS83135.1"/>
    </source>
</evidence>
<dbReference type="EMBL" id="MN738749">
    <property type="protein sequence ID" value="QHS83135.1"/>
    <property type="molecule type" value="Genomic_DNA"/>
</dbReference>
<proteinExistence type="predicted"/>
<dbReference type="AlphaFoldDB" id="A0A6C0AV77"/>
<reference evidence="1" key="1">
    <citation type="journal article" date="2020" name="Nature">
        <title>Giant virus diversity and host interactions through global metagenomics.</title>
        <authorList>
            <person name="Schulz F."/>
            <person name="Roux S."/>
            <person name="Paez-Espino D."/>
            <person name="Jungbluth S."/>
            <person name="Walsh D.A."/>
            <person name="Denef V.J."/>
            <person name="McMahon K.D."/>
            <person name="Konstantinidis K.T."/>
            <person name="Eloe-Fadrosh E.A."/>
            <person name="Kyrpides N.C."/>
            <person name="Woyke T."/>
        </authorList>
    </citation>
    <scope>NUCLEOTIDE SEQUENCE</scope>
    <source>
        <strain evidence="1">GVMAG-S-ERX555943-30</strain>
    </source>
</reference>
<protein>
    <submittedName>
        <fullName evidence="1">Uncharacterized protein</fullName>
    </submittedName>
</protein>
<sequence>MDSEYDYHLWYYVRDIAIHNKKGRFNTYIPTDVLRCIFSYILLNIKEKINYNFICNSIYQQLTFPNRSHSINHYSNTQRPSSTREVKVNVTDLPYDVTSLNLLHSIIENMVRHRGYVYKYYQNAGSVIVFEKYTYDMRNRVVYRDGEISWK</sequence>
<organism evidence="1">
    <name type="scientific">viral metagenome</name>
    <dbReference type="NCBI Taxonomy" id="1070528"/>
    <lineage>
        <taxon>unclassified sequences</taxon>
        <taxon>metagenomes</taxon>
        <taxon>organismal metagenomes</taxon>
    </lineage>
</organism>
<name>A0A6C0AV77_9ZZZZ</name>